<dbReference type="InterPro" id="IPR029039">
    <property type="entry name" value="Flavoprotein-like_sf"/>
</dbReference>
<dbReference type="InterPro" id="IPR006311">
    <property type="entry name" value="TAT_signal"/>
</dbReference>
<feature type="domain" description="Flavodoxin-like" evidence="2">
    <location>
        <begin position="77"/>
        <end position="232"/>
    </location>
</feature>
<dbReference type="Pfam" id="PF12682">
    <property type="entry name" value="Flavodoxin_4"/>
    <property type="match status" value="1"/>
</dbReference>
<accession>A0A842JI37</accession>
<dbReference type="EMBL" id="JACMSE010000010">
    <property type="protein sequence ID" value="MBC2890151.1"/>
    <property type="molecule type" value="Genomic_DNA"/>
</dbReference>
<dbReference type="InterPro" id="IPR008254">
    <property type="entry name" value="Flavodoxin/NO_synth"/>
</dbReference>
<name>A0A842JI37_9ACTN</name>
<protein>
    <recommendedName>
        <fullName evidence="2">Flavodoxin-like domain-containing protein</fullName>
    </recommendedName>
</protein>
<dbReference type="PANTHER" id="PTHR39201">
    <property type="entry name" value="EXPORTED PROTEIN-RELATED"/>
    <property type="match status" value="1"/>
</dbReference>
<dbReference type="RefSeq" id="WP_185905890.1">
    <property type="nucleotide sequence ID" value="NZ_JACMSE010000010.1"/>
</dbReference>
<evidence type="ECO:0000313" key="4">
    <source>
        <dbReference type="Proteomes" id="UP000587396"/>
    </source>
</evidence>
<feature type="region of interest" description="Disordered" evidence="1">
    <location>
        <begin position="33"/>
        <end position="72"/>
    </location>
</feature>
<organism evidence="3 4">
    <name type="scientific">Gordonibacter massiliensis</name>
    <name type="common">ex Traore et al. 2017</name>
    <dbReference type="NCBI Taxonomy" id="1841863"/>
    <lineage>
        <taxon>Bacteria</taxon>
        <taxon>Bacillati</taxon>
        <taxon>Actinomycetota</taxon>
        <taxon>Coriobacteriia</taxon>
        <taxon>Eggerthellales</taxon>
        <taxon>Eggerthellaceae</taxon>
        <taxon>Gordonibacter</taxon>
    </lineage>
</organism>
<dbReference type="PANTHER" id="PTHR39201:SF1">
    <property type="entry name" value="FLAVODOXIN-LIKE DOMAIN-CONTAINING PROTEIN"/>
    <property type="match status" value="1"/>
</dbReference>
<dbReference type="Gene3D" id="3.40.50.360">
    <property type="match status" value="1"/>
</dbReference>
<dbReference type="GO" id="GO:0010181">
    <property type="term" value="F:FMN binding"/>
    <property type="evidence" value="ECO:0007669"/>
    <property type="project" value="InterPro"/>
</dbReference>
<dbReference type="PROSITE" id="PS50902">
    <property type="entry name" value="FLAVODOXIN_LIKE"/>
    <property type="match status" value="1"/>
</dbReference>
<keyword evidence="4" id="KW-1185">Reference proteome</keyword>
<dbReference type="PROSITE" id="PS51318">
    <property type="entry name" value="TAT"/>
    <property type="match status" value="1"/>
</dbReference>
<gene>
    <name evidence="3" type="ORF">H7313_12485</name>
</gene>
<evidence type="ECO:0000256" key="1">
    <source>
        <dbReference type="SAM" id="MobiDB-lite"/>
    </source>
</evidence>
<evidence type="ECO:0000259" key="2">
    <source>
        <dbReference type="PROSITE" id="PS50902"/>
    </source>
</evidence>
<comment type="caution">
    <text evidence="3">The sequence shown here is derived from an EMBL/GenBank/DDBJ whole genome shotgun (WGS) entry which is preliminary data.</text>
</comment>
<sequence>MAHEPTITLDRRRFLGLAATAGATALLGGALAGCSSEEPAEPRAAQNAPDQPEAAPEQQEPAAQDASPETPSAPAKALVAVFSWSGHTEQVADRVRELTGADCFRIEPAEPYTTDYNEVLDVAQRQQDEDYRPALASAVDDWDDYGTIYLGFPVWWYHVPQIVKTFVTEHDLTGKTVAVFSTSGGGSVASTLPDIEALCPGVSFSGNLTLDGDAVASQLDRVDAWLGDLGLR</sequence>
<proteinExistence type="predicted"/>
<dbReference type="Proteomes" id="UP000587396">
    <property type="component" value="Unassembled WGS sequence"/>
</dbReference>
<reference evidence="3 4" key="1">
    <citation type="submission" date="2020-08" db="EMBL/GenBank/DDBJ databases">
        <authorList>
            <person name="Liu C."/>
            <person name="Sun Q."/>
        </authorList>
    </citation>
    <scope>NUCLEOTIDE SEQUENCE [LARGE SCALE GENOMIC DNA]</scope>
    <source>
        <strain evidence="3 4">N22</strain>
    </source>
</reference>
<dbReference type="SUPFAM" id="SSF52218">
    <property type="entry name" value="Flavoproteins"/>
    <property type="match status" value="1"/>
</dbReference>
<feature type="compositionally biased region" description="Low complexity" evidence="1">
    <location>
        <begin position="44"/>
        <end position="69"/>
    </location>
</feature>
<evidence type="ECO:0000313" key="3">
    <source>
        <dbReference type="EMBL" id="MBC2890151.1"/>
    </source>
</evidence>
<dbReference type="AlphaFoldDB" id="A0A842JI37"/>